<keyword evidence="8" id="KW-1185">Reference proteome</keyword>
<evidence type="ECO:0000313" key="7">
    <source>
        <dbReference type="EMBL" id="KAA1416825.1"/>
    </source>
</evidence>
<feature type="domain" description="HTH tetR-type" evidence="6">
    <location>
        <begin position="19"/>
        <end position="79"/>
    </location>
</feature>
<dbReference type="InterPro" id="IPR036271">
    <property type="entry name" value="Tet_transcr_reg_TetR-rel_C_sf"/>
</dbReference>
<dbReference type="Pfam" id="PF00440">
    <property type="entry name" value="TetR_N"/>
    <property type="match status" value="1"/>
</dbReference>
<protein>
    <submittedName>
        <fullName evidence="7">TetR/AcrR family transcriptional regulator</fullName>
    </submittedName>
</protein>
<dbReference type="Gene3D" id="1.10.357.10">
    <property type="entry name" value="Tetracycline Repressor, domain 2"/>
    <property type="match status" value="1"/>
</dbReference>
<gene>
    <name evidence="7" type="ORF">F0U44_16690</name>
</gene>
<dbReference type="Pfam" id="PF13977">
    <property type="entry name" value="TetR_C_6"/>
    <property type="match status" value="1"/>
</dbReference>
<evidence type="ECO:0000256" key="4">
    <source>
        <dbReference type="ARBA" id="ARBA00023163"/>
    </source>
</evidence>
<keyword evidence="3 5" id="KW-0238">DNA-binding</keyword>
<dbReference type="PROSITE" id="PS50977">
    <property type="entry name" value="HTH_TETR_2"/>
    <property type="match status" value="1"/>
</dbReference>
<evidence type="ECO:0000256" key="3">
    <source>
        <dbReference type="ARBA" id="ARBA00023125"/>
    </source>
</evidence>
<evidence type="ECO:0000256" key="5">
    <source>
        <dbReference type="PROSITE-ProRule" id="PRU00335"/>
    </source>
</evidence>
<keyword evidence="2" id="KW-0805">Transcription regulation</keyword>
<proteinExistence type="predicted"/>
<dbReference type="GO" id="GO:0000976">
    <property type="term" value="F:transcription cis-regulatory region binding"/>
    <property type="evidence" value="ECO:0007669"/>
    <property type="project" value="TreeGrafter"/>
</dbReference>
<evidence type="ECO:0000313" key="8">
    <source>
        <dbReference type="Proteomes" id="UP000325003"/>
    </source>
</evidence>
<dbReference type="InterPro" id="IPR039538">
    <property type="entry name" value="BetI_C"/>
</dbReference>
<dbReference type="Proteomes" id="UP000325003">
    <property type="component" value="Unassembled WGS sequence"/>
</dbReference>
<name>A0A5B1L8D0_9ACTN</name>
<reference evidence="7 8" key="1">
    <citation type="submission" date="2019-09" db="EMBL/GenBank/DDBJ databases">
        <title>Nocardioides panacisoli sp. nov., isolated from the soil of a ginseng field.</title>
        <authorList>
            <person name="Cho C."/>
        </authorList>
    </citation>
    <scope>NUCLEOTIDE SEQUENCE [LARGE SCALE GENOMIC DNA]</scope>
    <source>
        <strain evidence="7 8">BN130099</strain>
    </source>
</reference>
<evidence type="ECO:0000256" key="1">
    <source>
        <dbReference type="ARBA" id="ARBA00022491"/>
    </source>
</evidence>
<feature type="DNA-binding region" description="H-T-H motif" evidence="5">
    <location>
        <begin position="42"/>
        <end position="61"/>
    </location>
</feature>
<dbReference type="SUPFAM" id="SSF46689">
    <property type="entry name" value="Homeodomain-like"/>
    <property type="match status" value="1"/>
</dbReference>
<dbReference type="AlphaFoldDB" id="A0A5B1L8D0"/>
<dbReference type="EMBL" id="VUJV01000006">
    <property type="protein sequence ID" value="KAA1416825.1"/>
    <property type="molecule type" value="Genomic_DNA"/>
</dbReference>
<dbReference type="PANTHER" id="PTHR30055:SF241">
    <property type="entry name" value="TRANSCRIPTIONAL REGULATORY PROTEIN"/>
    <property type="match status" value="1"/>
</dbReference>
<dbReference type="InterPro" id="IPR050109">
    <property type="entry name" value="HTH-type_TetR-like_transc_reg"/>
</dbReference>
<reference evidence="7 8" key="2">
    <citation type="submission" date="2019-09" db="EMBL/GenBank/DDBJ databases">
        <authorList>
            <person name="Jin C."/>
        </authorList>
    </citation>
    <scope>NUCLEOTIDE SEQUENCE [LARGE SCALE GENOMIC DNA]</scope>
    <source>
        <strain evidence="7 8">BN130099</strain>
    </source>
</reference>
<sequence length="211" mass="23754">MYRIQFCIVTEKPLTRRRAETRQRLLDAALEAFAEQGYGATSVEQVCARANFTRGAFYSNFDSLDELFLAMWEQRSAQLLHDLEELLAAPDEANLATLRDAVAHVADAVPVDDEWYRVTAEFTAHALRNPILKQVVAAREDAILATLLPLLDRLMATVGRRITDRDALGHALVAAHDGTTVQCLIEDDQQAARTRRTDLFTVLVEHYTEEI</sequence>
<dbReference type="PANTHER" id="PTHR30055">
    <property type="entry name" value="HTH-TYPE TRANSCRIPTIONAL REGULATOR RUTR"/>
    <property type="match status" value="1"/>
</dbReference>
<dbReference type="InterPro" id="IPR001647">
    <property type="entry name" value="HTH_TetR"/>
</dbReference>
<organism evidence="7 8">
    <name type="scientific">Nocardioides humilatus</name>
    <dbReference type="NCBI Taxonomy" id="2607660"/>
    <lineage>
        <taxon>Bacteria</taxon>
        <taxon>Bacillati</taxon>
        <taxon>Actinomycetota</taxon>
        <taxon>Actinomycetes</taxon>
        <taxon>Propionibacteriales</taxon>
        <taxon>Nocardioidaceae</taxon>
        <taxon>Nocardioides</taxon>
    </lineage>
</organism>
<dbReference type="InterPro" id="IPR009057">
    <property type="entry name" value="Homeodomain-like_sf"/>
</dbReference>
<dbReference type="PRINTS" id="PR00455">
    <property type="entry name" value="HTHTETR"/>
</dbReference>
<dbReference type="GO" id="GO:0003700">
    <property type="term" value="F:DNA-binding transcription factor activity"/>
    <property type="evidence" value="ECO:0007669"/>
    <property type="project" value="TreeGrafter"/>
</dbReference>
<comment type="caution">
    <text evidence="7">The sequence shown here is derived from an EMBL/GenBank/DDBJ whole genome shotgun (WGS) entry which is preliminary data.</text>
</comment>
<evidence type="ECO:0000259" key="6">
    <source>
        <dbReference type="PROSITE" id="PS50977"/>
    </source>
</evidence>
<dbReference type="SUPFAM" id="SSF48498">
    <property type="entry name" value="Tetracyclin repressor-like, C-terminal domain"/>
    <property type="match status" value="1"/>
</dbReference>
<keyword evidence="4" id="KW-0804">Transcription</keyword>
<accession>A0A5B1L8D0</accession>
<keyword evidence="1" id="KW-0678">Repressor</keyword>
<evidence type="ECO:0000256" key="2">
    <source>
        <dbReference type="ARBA" id="ARBA00023015"/>
    </source>
</evidence>